<dbReference type="EMBL" id="JAYMYR010000003">
    <property type="protein sequence ID" value="KAK7374817.1"/>
    <property type="molecule type" value="Genomic_DNA"/>
</dbReference>
<evidence type="ECO:0000313" key="3">
    <source>
        <dbReference type="Proteomes" id="UP001374584"/>
    </source>
</evidence>
<comment type="caution">
    <text evidence="2">The sequence shown here is derived from an EMBL/GenBank/DDBJ whole genome shotgun (WGS) entry which is preliminary data.</text>
</comment>
<keyword evidence="3" id="KW-1185">Reference proteome</keyword>
<dbReference type="Proteomes" id="UP001374584">
    <property type="component" value="Unassembled WGS sequence"/>
</dbReference>
<accession>A0AAN9NL76</accession>
<keyword evidence="1" id="KW-0812">Transmembrane</keyword>
<dbReference type="AlphaFoldDB" id="A0AAN9NL76"/>
<organism evidence="2 3">
    <name type="scientific">Phaseolus coccineus</name>
    <name type="common">Scarlet runner bean</name>
    <name type="synonym">Phaseolus multiflorus</name>
    <dbReference type="NCBI Taxonomy" id="3886"/>
    <lineage>
        <taxon>Eukaryota</taxon>
        <taxon>Viridiplantae</taxon>
        <taxon>Streptophyta</taxon>
        <taxon>Embryophyta</taxon>
        <taxon>Tracheophyta</taxon>
        <taxon>Spermatophyta</taxon>
        <taxon>Magnoliopsida</taxon>
        <taxon>eudicotyledons</taxon>
        <taxon>Gunneridae</taxon>
        <taxon>Pentapetalae</taxon>
        <taxon>rosids</taxon>
        <taxon>fabids</taxon>
        <taxon>Fabales</taxon>
        <taxon>Fabaceae</taxon>
        <taxon>Papilionoideae</taxon>
        <taxon>50 kb inversion clade</taxon>
        <taxon>NPAAA clade</taxon>
        <taxon>indigoferoid/millettioid clade</taxon>
        <taxon>Phaseoleae</taxon>
        <taxon>Phaseolus</taxon>
    </lineage>
</organism>
<proteinExistence type="predicted"/>
<reference evidence="2 3" key="1">
    <citation type="submission" date="2024-01" db="EMBL/GenBank/DDBJ databases">
        <title>The genomes of 5 underutilized Papilionoideae crops provide insights into root nodulation and disease resistanc.</title>
        <authorList>
            <person name="Jiang F."/>
        </authorList>
    </citation>
    <scope>NUCLEOTIDE SEQUENCE [LARGE SCALE GENOMIC DNA]</scope>
    <source>
        <strain evidence="2">JINMINGXINNONG_FW02</strain>
        <tissue evidence="2">Leaves</tissue>
    </source>
</reference>
<gene>
    <name evidence="2" type="ORF">VNO80_08259</name>
</gene>
<evidence type="ECO:0000256" key="1">
    <source>
        <dbReference type="SAM" id="Phobius"/>
    </source>
</evidence>
<feature type="transmembrane region" description="Helical" evidence="1">
    <location>
        <begin position="12"/>
        <end position="29"/>
    </location>
</feature>
<keyword evidence="1" id="KW-1133">Transmembrane helix</keyword>
<protein>
    <submittedName>
        <fullName evidence="2">Uncharacterized protein</fullName>
    </submittedName>
</protein>
<sequence>MLKSLDKKDNNFIGQIFCFTGFFLIPLFFSGELVSWAQAQFTASLDPFSGRSARPTSRANPKRLKPRAHGFIMLMICMCSFQEKESFLVGWLF</sequence>
<name>A0AAN9NL76_PHACN</name>
<evidence type="ECO:0000313" key="2">
    <source>
        <dbReference type="EMBL" id="KAK7374817.1"/>
    </source>
</evidence>
<keyword evidence="1" id="KW-0472">Membrane</keyword>